<evidence type="ECO:0000256" key="3">
    <source>
        <dbReference type="ARBA" id="ARBA00022989"/>
    </source>
</evidence>
<feature type="region of interest" description="Disordered" evidence="5">
    <location>
        <begin position="23"/>
        <end position="55"/>
    </location>
</feature>
<feature type="compositionally biased region" description="Polar residues" evidence="5">
    <location>
        <begin position="39"/>
        <end position="50"/>
    </location>
</feature>
<comment type="subcellular location">
    <subcellularLocation>
        <location evidence="1">Membrane</location>
        <topology evidence="1">Multi-pass membrane protein</topology>
    </subcellularLocation>
</comment>
<dbReference type="GO" id="GO:0015165">
    <property type="term" value="F:pyrimidine nucleotide-sugar transmembrane transporter activity"/>
    <property type="evidence" value="ECO:0007669"/>
    <property type="project" value="InterPro"/>
</dbReference>
<dbReference type="AlphaFoldDB" id="A0A8H8QJT3"/>
<evidence type="ECO:0000256" key="6">
    <source>
        <dbReference type="SAM" id="Phobius"/>
    </source>
</evidence>
<evidence type="ECO:0000313" key="8">
    <source>
        <dbReference type="Proteomes" id="UP000658997"/>
    </source>
</evidence>
<dbReference type="PANTHER" id="PTHR13146:SF0">
    <property type="entry name" value="SOLUTE CARRIER FAMILY 35 MEMBER F6"/>
    <property type="match status" value="1"/>
</dbReference>
<reference evidence="7" key="1">
    <citation type="submission" date="2018-08" db="EMBL/GenBank/DDBJ databases">
        <authorList>
            <person name="Guldener U."/>
        </authorList>
    </citation>
    <scope>NUCLEOTIDE SEQUENCE</scope>
    <source>
        <strain evidence="7">UB2</strain>
    </source>
</reference>
<feature type="transmembrane region" description="Helical" evidence="6">
    <location>
        <begin position="66"/>
        <end position="84"/>
    </location>
</feature>
<feature type="transmembrane region" description="Helical" evidence="6">
    <location>
        <begin position="426"/>
        <end position="450"/>
    </location>
</feature>
<keyword evidence="8" id="KW-1185">Reference proteome</keyword>
<name>A0A8H8QJT3_9BASI</name>
<dbReference type="SUPFAM" id="SSF103481">
    <property type="entry name" value="Multidrug resistance efflux transporter EmrE"/>
    <property type="match status" value="1"/>
</dbReference>
<keyword evidence="7" id="KW-0762">Sugar transport</keyword>
<evidence type="ECO:0000256" key="5">
    <source>
        <dbReference type="SAM" id="MobiDB-lite"/>
    </source>
</evidence>
<comment type="caution">
    <text evidence="7">The sequence shown here is derived from an EMBL/GenBank/DDBJ whole genome shotgun (WGS) entry which is preliminary data.</text>
</comment>
<feature type="transmembrane region" description="Helical" evidence="6">
    <location>
        <begin position="494"/>
        <end position="511"/>
    </location>
</feature>
<sequence>MVTPSACQSRHRQSAKAEVIFDADASSSSEVNDPFLPASKSTDASQNSAEQLELETKPKMLTTRSLVPVFVVGMLLTGISNSLLNKYQDMQCVANCDSPDPKRRQEFSQPFWQTLQMFLGECLCLLPLLLRALYGRISGNSARDAALKKPLLTPPPDSGIVFDSSPRDRGASTVSNYEATRGRVHTGGPTHAPTEPSVPAPPFEIASRAVQPGELGESEFTNMNNSSYINAVDADEMGAFKGETMSGKAIGLFFMPALCDICGTTLMNVGLLFTPVSIYQMTRGALVLWVGVFSVIFLRRHLHMFQWLSLVTVMMGVSVVGLSGTVFKSPEAAPSEGGDDEIPETAQALLGVLLILFAQLFTASQFVLEEKIMSRYSVEPLLAVGYEGLFGTLTTLIAMPLLHYFIGRTPEGRGGYFDMSAGFYQIMSVPAVLRSSIAICFTIAFFNFFGLSVTRNVSATARSTIDTCRTLGIWVVSLTVGWETFKLASGSTQVLGFILLVYGTFLFNGIVRPPGWCSPDAGRGGYSRVATDEGDASETDERRA</sequence>
<keyword evidence="3 6" id="KW-1133">Transmembrane helix</keyword>
<protein>
    <submittedName>
        <fullName evidence="7">Related to nucleotide-sugar transporter</fullName>
    </submittedName>
</protein>
<feature type="transmembrane region" description="Helical" evidence="6">
    <location>
        <begin position="111"/>
        <end position="134"/>
    </location>
</feature>
<feature type="transmembrane region" description="Helical" evidence="6">
    <location>
        <begin position="278"/>
        <end position="298"/>
    </location>
</feature>
<dbReference type="GO" id="GO:0000139">
    <property type="term" value="C:Golgi membrane"/>
    <property type="evidence" value="ECO:0007669"/>
    <property type="project" value="InterPro"/>
</dbReference>
<keyword evidence="2 6" id="KW-0812">Transmembrane</keyword>
<dbReference type="Pfam" id="PF04142">
    <property type="entry name" value="Nuc_sug_transp"/>
    <property type="match status" value="1"/>
</dbReference>
<keyword evidence="7" id="KW-0813">Transport</keyword>
<dbReference type="Proteomes" id="UP000658997">
    <property type="component" value="Unassembled WGS sequence"/>
</dbReference>
<accession>A0A8H8QJT3</accession>
<dbReference type="PANTHER" id="PTHR13146">
    <property type="match status" value="1"/>
</dbReference>
<dbReference type="InterPro" id="IPR037185">
    <property type="entry name" value="EmrE-like"/>
</dbReference>
<feature type="transmembrane region" description="Helical" evidence="6">
    <location>
        <begin position="347"/>
        <end position="368"/>
    </location>
</feature>
<proteinExistence type="predicted"/>
<dbReference type="EMBL" id="ULHB01000025">
    <property type="protein sequence ID" value="SYW77363.1"/>
    <property type="molecule type" value="Genomic_DNA"/>
</dbReference>
<evidence type="ECO:0000256" key="2">
    <source>
        <dbReference type="ARBA" id="ARBA00022692"/>
    </source>
</evidence>
<dbReference type="InterPro" id="IPR007271">
    <property type="entry name" value="Nuc_sug_transpt"/>
</dbReference>
<keyword evidence="4 6" id="KW-0472">Membrane</keyword>
<evidence type="ECO:0000256" key="1">
    <source>
        <dbReference type="ARBA" id="ARBA00004141"/>
    </source>
</evidence>
<feature type="transmembrane region" description="Helical" evidence="6">
    <location>
        <begin position="250"/>
        <end position="272"/>
    </location>
</feature>
<gene>
    <name evidence="7" type="ORF">UBRO2_01822</name>
</gene>
<organism evidence="7 8">
    <name type="scientific">Ustilago bromivora</name>
    <dbReference type="NCBI Taxonomy" id="307758"/>
    <lineage>
        <taxon>Eukaryota</taxon>
        <taxon>Fungi</taxon>
        <taxon>Dikarya</taxon>
        <taxon>Basidiomycota</taxon>
        <taxon>Ustilaginomycotina</taxon>
        <taxon>Ustilaginomycetes</taxon>
        <taxon>Ustilaginales</taxon>
        <taxon>Ustilaginaceae</taxon>
        <taxon>Ustilago</taxon>
    </lineage>
</organism>
<feature type="transmembrane region" description="Helical" evidence="6">
    <location>
        <begin position="305"/>
        <end position="327"/>
    </location>
</feature>
<feature type="transmembrane region" description="Helical" evidence="6">
    <location>
        <begin position="380"/>
        <end position="406"/>
    </location>
</feature>
<evidence type="ECO:0000313" key="7">
    <source>
        <dbReference type="EMBL" id="SYW77363.1"/>
    </source>
</evidence>
<feature type="region of interest" description="Disordered" evidence="5">
    <location>
        <begin position="157"/>
        <end position="201"/>
    </location>
</feature>
<evidence type="ECO:0000256" key="4">
    <source>
        <dbReference type="ARBA" id="ARBA00023136"/>
    </source>
</evidence>